<evidence type="ECO:0000256" key="5">
    <source>
        <dbReference type="ARBA" id="ARBA00023136"/>
    </source>
</evidence>
<evidence type="ECO:0000256" key="6">
    <source>
        <dbReference type="SAM" id="MobiDB-lite"/>
    </source>
</evidence>
<evidence type="ECO:0000256" key="2">
    <source>
        <dbReference type="ARBA" id="ARBA00008335"/>
    </source>
</evidence>
<feature type="transmembrane region" description="Helical" evidence="7">
    <location>
        <begin position="169"/>
        <end position="189"/>
    </location>
</feature>
<feature type="transmembrane region" description="Helical" evidence="7">
    <location>
        <begin position="237"/>
        <end position="259"/>
    </location>
</feature>
<feature type="transmembrane region" description="Helical" evidence="7">
    <location>
        <begin position="535"/>
        <end position="557"/>
    </location>
</feature>
<dbReference type="AlphaFoldDB" id="A0A376BC04"/>
<reference evidence="10" key="1">
    <citation type="submission" date="2018-06" db="EMBL/GenBank/DDBJ databases">
        <authorList>
            <person name="Guldener U."/>
        </authorList>
    </citation>
    <scope>NUCLEOTIDE SEQUENCE [LARGE SCALE GENOMIC DNA]</scope>
    <source>
        <strain evidence="10">UTAD17</strain>
    </source>
</reference>
<keyword evidence="3 7" id="KW-0812">Transmembrane</keyword>
<comment type="similarity">
    <text evidence="2">Belongs to the major facilitator superfamily.</text>
</comment>
<dbReference type="OrthoDB" id="10021397at2759"/>
<sequence length="570" mass="64180">MSRKIDEQTPILIRSTPNDSEDEPRSLEELEQIYHRENLNLTKYPILISLWLGSFLASLDNTIVANIMNKVAEEFHESEKKQWIATSFLLTNTAFQPLYGKLSDVTGRKFALVTAHIFFLLGCFLTTFSNDVFQFSLFRAVCGFGAGGISAMSSIIVSDICTAKERGVYQGYANLVFALGQFLGAPLGGFLIDSIGWRIIFAAQVPAILLCLLLAVKNINIKLAHVPKHRFTWDNMSRIDFGGSLTLVCTIGGILFMCSTNWNKLFLAISTLFSLSLFIINELYLCKEQILPFKKVWSKFGVTSILTLFSSFIAFGEIFRTPIFLQTVQNFSTSKTGIFLIFTSISSPVASLFTGWVLRRTRLNLEYCSYLLLFFSFIIQILGLSLELFVVKYLEPSHFVSDAATGSGISILGQNYLFPSGSFLWKVLLCISNMLIMGGYSMLLVSTLVSIVFTVEKSQQGTFTGLFYLWRSIGNVLGASLTLTVFDRSLLVGLWRYLKDQPELFDSLIHDSSNIRKLFSGQKLLDILNIYNNSIIISYIPAYSLCLFSFVISFIFIRYFTRLLVKHDSC</sequence>
<evidence type="ECO:0000256" key="3">
    <source>
        <dbReference type="ARBA" id="ARBA00022692"/>
    </source>
</evidence>
<dbReference type="EMBL" id="UFAJ01001198">
    <property type="protein sequence ID" value="SSD62157.1"/>
    <property type="molecule type" value="Genomic_DNA"/>
</dbReference>
<dbReference type="InterPro" id="IPR020846">
    <property type="entry name" value="MFS_dom"/>
</dbReference>
<feature type="transmembrane region" description="Helical" evidence="7">
    <location>
        <begin position="370"/>
        <end position="391"/>
    </location>
</feature>
<dbReference type="InterPro" id="IPR036259">
    <property type="entry name" value="MFS_trans_sf"/>
</dbReference>
<evidence type="ECO:0000313" key="10">
    <source>
        <dbReference type="Proteomes" id="UP000262825"/>
    </source>
</evidence>
<feature type="transmembrane region" description="Helical" evidence="7">
    <location>
        <begin position="110"/>
        <end position="129"/>
    </location>
</feature>
<protein>
    <submittedName>
        <fullName evidence="9">Related to Vacuolar basic amino acid transporter 1</fullName>
    </submittedName>
</protein>
<keyword evidence="10" id="KW-1185">Reference proteome</keyword>
<feature type="region of interest" description="Disordered" evidence="6">
    <location>
        <begin position="1"/>
        <end position="24"/>
    </location>
</feature>
<evidence type="ECO:0000256" key="4">
    <source>
        <dbReference type="ARBA" id="ARBA00022989"/>
    </source>
</evidence>
<dbReference type="VEuPathDB" id="FungiDB:SCODWIG_03919"/>
<dbReference type="PANTHER" id="PTHR23501:SF47">
    <property type="entry name" value="VACUOLAR BASIC AMINO ACID TRANSPORTER 1"/>
    <property type="match status" value="1"/>
</dbReference>
<feature type="transmembrane region" description="Helical" evidence="7">
    <location>
        <begin position="296"/>
        <end position="316"/>
    </location>
</feature>
<feature type="transmembrane region" description="Helical" evidence="7">
    <location>
        <begin position="423"/>
        <end position="453"/>
    </location>
</feature>
<dbReference type="Proteomes" id="UP000262825">
    <property type="component" value="Unassembled WGS sequence"/>
</dbReference>
<evidence type="ECO:0000259" key="8">
    <source>
        <dbReference type="PROSITE" id="PS50850"/>
    </source>
</evidence>
<feature type="transmembrane region" description="Helical" evidence="7">
    <location>
        <begin position="135"/>
        <end position="157"/>
    </location>
</feature>
<feature type="transmembrane region" description="Helical" evidence="7">
    <location>
        <begin position="465"/>
        <end position="486"/>
    </location>
</feature>
<keyword evidence="5 7" id="KW-0472">Membrane</keyword>
<organism evidence="9 10">
    <name type="scientific">Saccharomycodes ludwigii</name>
    <dbReference type="NCBI Taxonomy" id="36035"/>
    <lineage>
        <taxon>Eukaryota</taxon>
        <taxon>Fungi</taxon>
        <taxon>Dikarya</taxon>
        <taxon>Ascomycota</taxon>
        <taxon>Saccharomycotina</taxon>
        <taxon>Saccharomycetes</taxon>
        <taxon>Saccharomycodales</taxon>
        <taxon>Saccharomycodaceae</taxon>
        <taxon>Saccharomycodes</taxon>
    </lineage>
</organism>
<evidence type="ECO:0000256" key="1">
    <source>
        <dbReference type="ARBA" id="ARBA00004141"/>
    </source>
</evidence>
<name>A0A376BC04_9ASCO</name>
<dbReference type="Gene3D" id="1.20.1250.20">
    <property type="entry name" value="MFS general substrate transporter like domains"/>
    <property type="match status" value="1"/>
</dbReference>
<dbReference type="GO" id="GO:0015174">
    <property type="term" value="F:basic amino acid transmembrane transporter activity"/>
    <property type="evidence" value="ECO:0007669"/>
    <property type="project" value="TreeGrafter"/>
</dbReference>
<dbReference type="InterPro" id="IPR011701">
    <property type="entry name" value="MFS"/>
</dbReference>
<dbReference type="PROSITE" id="PS50850">
    <property type="entry name" value="MFS"/>
    <property type="match status" value="1"/>
</dbReference>
<feature type="transmembrane region" description="Helical" evidence="7">
    <location>
        <begin position="265"/>
        <end position="284"/>
    </location>
</feature>
<dbReference type="GO" id="GO:0000329">
    <property type="term" value="C:fungal-type vacuole membrane"/>
    <property type="evidence" value="ECO:0007669"/>
    <property type="project" value="TreeGrafter"/>
</dbReference>
<gene>
    <name evidence="9" type="ORF">SCODWIG_03919</name>
</gene>
<dbReference type="PANTHER" id="PTHR23501">
    <property type="entry name" value="MAJOR FACILITATOR SUPERFAMILY"/>
    <property type="match status" value="1"/>
</dbReference>
<accession>A0A376BC04</accession>
<feature type="domain" description="Major facilitator superfamily (MFS) profile" evidence="8">
    <location>
        <begin position="46"/>
        <end position="561"/>
    </location>
</feature>
<keyword evidence="4 7" id="KW-1133">Transmembrane helix</keyword>
<dbReference type="Pfam" id="PF07690">
    <property type="entry name" value="MFS_1"/>
    <property type="match status" value="1"/>
</dbReference>
<proteinExistence type="inferred from homology"/>
<evidence type="ECO:0000313" key="9">
    <source>
        <dbReference type="EMBL" id="SSD62157.1"/>
    </source>
</evidence>
<feature type="transmembrane region" description="Helical" evidence="7">
    <location>
        <begin position="195"/>
        <end position="216"/>
    </location>
</feature>
<evidence type="ECO:0000256" key="7">
    <source>
        <dbReference type="SAM" id="Phobius"/>
    </source>
</evidence>
<comment type="subcellular location">
    <subcellularLocation>
        <location evidence="1">Membrane</location>
        <topology evidence="1">Multi-pass membrane protein</topology>
    </subcellularLocation>
</comment>
<feature type="transmembrane region" description="Helical" evidence="7">
    <location>
        <begin position="336"/>
        <end position="358"/>
    </location>
</feature>
<dbReference type="SUPFAM" id="SSF103473">
    <property type="entry name" value="MFS general substrate transporter"/>
    <property type="match status" value="1"/>
</dbReference>